<dbReference type="GO" id="GO:0006950">
    <property type="term" value="P:response to stress"/>
    <property type="evidence" value="ECO:0007669"/>
    <property type="project" value="TreeGrafter"/>
</dbReference>
<dbReference type="GO" id="GO:0003700">
    <property type="term" value="F:DNA-binding transcription factor activity"/>
    <property type="evidence" value="ECO:0007669"/>
    <property type="project" value="InterPro"/>
</dbReference>
<dbReference type="PROSITE" id="PS50995">
    <property type="entry name" value="HTH_MARR_2"/>
    <property type="match status" value="1"/>
</dbReference>
<organism evidence="5 6">
    <name type="scientific">Halopseudomonas sabulinigri</name>
    <dbReference type="NCBI Taxonomy" id="472181"/>
    <lineage>
        <taxon>Bacteria</taxon>
        <taxon>Pseudomonadati</taxon>
        <taxon>Pseudomonadota</taxon>
        <taxon>Gammaproteobacteria</taxon>
        <taxon>Pseudomonadales</taxon>
        <taxon>Pseudomonadaceae</taxon>
        <taxon>Halopseudomonas</taxon>
    </lineage>
</organism>
<dbReference type="GO" id="GO:0003677">
    <property type="term" value="F:DNA binding"/>
    <property type="evidence" value="ECO:0007669"/>
    <property type="project" value="UniProtKB-KW"/>
</dbReference>
<dbReference type="InterPro" id="IPR000835">
    <property type="entry name" value="HTH_MarR-typ"/>
</dbReference>
<dbReference type="AlphaFoldDB" id="A0A1H1RUF1"/>
<evidence type="ECO:0000256" key="3">
    <source>
        <dbReference type="ARBA" id="ARBA00023163"/>
    </source>
</evidence>
<dbReference type="InterPro" id="IPR036390">
    <property type="entry name" value="WH_DNA-bd_sf"/>
</dbReference>
<name>A0A1H1RUF1_9GAMM</name>
<keyword evidence="2" id="KW-0238">DNA-binding</keyword>
<dbReference type="Proteomes" id="UP000243413">
    <property type="component" value="Chromosome I"/>
</dbReference>
<reference evidence="6" key="1">
    <citation type="submission" date="2016-10" db="EMBL/GenBank/DDBJ databases">
        <authorList>
            <person name="Varghese N."/>
            <person name="Submissions S."/>
        </authorList>
    </citation>
    <scope>NUCLEOTIDE SEQUENCE [LARGE SCALE GENOMIC DNA]</scope>
    <source>
        <strain evidence="6">JCM 14963</strain>
    </source>
</reference>
<dbReference type="SMART" id="SM00347">
    <property type="entry name" value="HTH_MARR"/>
    <property type="match status" value="1"/>
</dbReference>
<evidence type="ECO:0000256" key="2">
    <source>
        <dbReference type="ARBA" id="ARBA00023125"/>
    </source>
</evidence>
<dbReference type="InterPro" id="IPR039422">
    <property type="entry name" value="MarR/SlyA-like"/>
</dbReference>
<keyword evidence="3" id="KW-0804">Transcription</keyword>
<dbReference type="PANTHER" id="PTHR33164">
    <property type="entry name" value="TRANSCRIPTIONAL REGULATOR, MARR FAMILY"/>
    <property type="match status" value="1"/>
</dbReference>
<proteinExistence type="predicted"/>
<dbReference type="PRINTS" id="PR00598">
    <property type="entry name" value="HTHMARR"/>
</dbReference>
<dbReference type="STRING" id="472181.SAMN05216271_1824"/>
<keyword evidence="1" id="KW-0805">Transcription regulation</keyword>
<dbReference type="RefSeq" id="WP_092285894.1">
    <property type="nucleotide sequence ID" value="NZ_LT629763.1"/>
</dbReference>
<feature type="domain" description="HTH marR-type" evidence="4">
    <location>
        <begin position="16"/>
        <end position="149"/>
    </location>
</feature>
<evidence type="ECO:0000259" key="4">
    <source>
        <dbReference type="PROSITE" id="PS50995"/>
    </source>
</evidence>
<dbReference type="SUPFAM" id="SSF46785">
    <property type="entry name" value="Winged helix' DNA-binding domain"/>
    <property type="match status" value="1"/>
</dbReference>
<evidence type="ECO:0000313" key="6">
    <source>
        <dbReference type="Proteomes" id="UP000243413"/>
    </source>
</evidence>
<dbReference type="Pfam" id="PF12802">
    <property type="entry name" value="MarR_2"/>
    <property type="match status" value="1"/>
</dbReference>
<evidence type="ECO:0000313" key="5">
    <source>
        <dbReference type="EMBL" id="SDS39377.1"/>
    </source>
</evidence>
<dbReference type="PANTHER" id="PTHR33164:SF64">
    <property type="entry name" value="TRANSCRIPTIONAL REGULATOR SLYA"/>
    <property type="match status" value="1"/>
</dbReference>
<dbReference type="OrthoDB" id="5296557at2"/>
<sequence>MSKLPGTPPFLHETLKPSMGAALGRVHRLWRGAINHAVGELGMTEARWAVMMHLDKVGEGCTQQALATELAIEMPSLTRTLNQLEAQQLIERRRDTADRRVHCLWFTTQGREQVRLLAVHIAKVREDIYQGLSDQQLDAFAEVLLTMESNVRSLLATKEVAQ</sequence>
<dbReference type="EMBL" id="LT629763">
    <property type="protein sequence ID" value="SDS39377.1"/>
    <property type="molecule type" value="Genomic_DNA"/>
</dbReference>
<accession>A0A1H1RUF1</accession>
<dbReference type="Gene3D" id="1.10.10.10">
    <property type="entry name" value="Winged helix-like DNA-binding domain superfamily/Winged helix DNA-binding domain"/>
    <property type="match status" value="1"/>
</dbReference>
<dbReference type="InterPro" id="IPR036388">
    <property type="entry name" value="WH-like_DNA-bd_sf"/>
</dbReference>
<evidence type="ECO:0000256" key="1">
    <source>
        <dbReference type="ARBA" id="ARBA00023015"/>
    </source>
</evidence>
<gene>
    <name evidence="5" type="ORF">SAMN05216271_1824</name>
</gene>
<protein>
    <submittedName>
        <fullName evidence="5">MarR family transcriptional regulator, transcriptional regulator for hemolysin</fullName>
    </submittedName>
</protein>